<accession>A0A5E4N3Q5</accession>
<reference evidence="1 2" key="1">
    <citation type="submission" date="2019-08" db="EMBL/GenBank/DDBJ databases">
        <authorList>
            <person name="Alioto T."/>
            <person name="Alioto T."/>
            <person name="Gomez Garrido J."/>
        </authorList>
    </citation>
    <scope>NUCLEOTIDE SEQUENCE [LARGE SCALE GENOMIC DNA]</scope>
</reference>
<dbReference type="OrthoDB" id="6627400at2759"/>
<gene>
    <name evidence="1" type="ORF">CINCED_3A011091</name>
</gene>
<keyword evidence="2" id="KW-1185">Reference proteome</keyword>
<evidence type="ECO:0008006" key="3">
    <source>
        <dbReference type="Google" id="ProtNLM"/>
    </source>
</evidence>
<sequence>MKLDSVHRRIAKHKVCAYKSVSYAAVAVVAGMPPIRLKANERVEIYGGLDREEARRNLVGNWQWSWSADVKRRWTHRLIPNVEAWISRKHDDVGHRLCQVLTGHGSFDGYLYKWKRKSTGECQICGTTPDTAEHAVYECDAWHAARCEANVYLGATLTVENTVAMMLSNKKNWRRINGLVEKIMATREEVERTKERDPFQDLAAQL</sequence>
<organism evidence="1 2">
    <name type="scientific">Cinara cedri</name>
    <dbReference type="NCBI Taxonomy" id="506608"/>
    <lineage>
        <taxon>Eukaryota</taxon>
        <taxon>Metazoa</taxon>
        <taxon>Ecdysozoa</taxon>
        <taxon>Arthropoda</taxon>
        <taxon>Hexapoda</taxon>
        <taxon>Insecta</taxon>
        <taxon>Pterygota</taxon>
        <taxon>Neoptera</taxon>
        <taxon>Paraneoptera</taxon>
        <taxon>Hemiptera</taxon>
        <taxon>Sternorrhyncha</taxon>
        <taxon>Aphidomorpha</taxon>
        <taxon>Aphidoidea</taxon>
        <taxon>Aphididae</taxon>
        <taxon>Lachninae</taxon>
        <taxon>Cinara</taxon>
    </lineage>
</organism>
<name>A0A5E4N3Q5_9HEMI</name>
<proteinExistence type="predicted"/>
<dbReference type="Proteomes" id="UP000325440">
    <property type="component" value="Unassembled WGS sequence"/>
</dbReference>
<protein>
    <recommendedName>
        <fullName evidence="3">Reverse transcriptase</fullName>
    </recommendedName>
</protein>
<evidence type="ECO:0000313" key="1">
    <source>
        <dbReference type="EMBL" id="VVC39281.1"/>
    </source>
</evidence>
<dbReference type="EMBL" id="CABPRJ010001894">
    <property type="protein sequence ID" value="VVC39281.1"/>
    <property type="molecule type" value="Genomic_DNA"/>
</dbReference>
<evidence type="ECO:0000313" key="2">
    <source>
        <dbReference type="Proteomes" id="UP000325440"/>
    </source>
</evidence>
<dbReference type="AlphaFoldDB" id="A0A5E4N3Q5"/>